<dbReference type="Gene3D" id="3.40.50.300">
    <property type="entry name" value="P-loop containing nucleotide triphosphate hydrolases"/>
    <property type="match status" value="1"/>
</dbReference>
<dbReference type="InterPro" id="IPR003593">
    <property type="entry name" value="AAA+_ATPase"/>
</dbReference>
<proteinExistence type="predicted"/>
<dbReference type="InterPro" id="IPR027417">
    <property type="entry name" value="P-loop_NTPase"/>
</dbReference>
<reference evidence="3 4" key="1">
    <citation type="submission" date="2023-02" db="EMBL/GenBank/DDBJ databases">
        <title>Dictyobacter halimunensis sp. nov., a new member of the class Ktedonobacteria from forest soil in a geothermal area.</title>
        <authorList>
            <person name="Rachmania M.K."/>
            <person name="Ningsih F."/>
            <person name="Sakai Y."/>
            <person name="Yabe S."/>
            <person name="Yokota A."/>
            <person name="Sjamsuridzal W."/>
        </authorList>
    </citation>
    <scope>NUCLEOTIDE SEQUENCE [LARGE SCALE GENOMIC DNA]</scope>
    <source>
        <strain evidence="3 4">S3.2.2.5</strain>
    </source>
</reference>
<accession>A0ABQ6FPI3</accession>
<sequence>MLLLPQNGWYVGKNNRGYFNTTLQKFAKHYVGSNPEASEQFRALLQDLNARTLGHKIEQCYTFLQQEKNRLQDTGLSVHSIISPISSAFIMSQFAHWLDPQGELLISTQYVRESTVKLVRGGLLPNHTELKPSGSDFIIRTGAQYSAFLSLFDAVREAAPQITSLLPPAYWREYFIWWSMNHRKELITSDTVLMKENDNAELLSSTPTQHLHMEEQDSLSSEYREKADDELASHRSLFIEHEPLLPIPEPWLSENIREVQRHILVDEQVIRRIYHALLSGHVILTGPPGTGKTDLARIIPEVLWRSPMAADSEHMDEAEGPEANGAPGDANNITETAYTTRLVTATDDWSTRTLISGIVPHQKDGQVSYRIQYGHLTTAIMKNWSFQGERTEDWSMLSLQRTRVTTTNSLARGITQTFKGQWLVIDEFNRAPIDRALGDALTALGGHNVLRVGIESGSAELPIPLDFRIIGSLNSFDRNYLNQISEALKRRFAFIEILPPTRAYRREEQSIVLYKALRDLKHLNQDITIEENAVTWAGVVTIQSDAEGIYQCDWDQEHPLFTLFYQVAWPIFEVLRIYRQLGTAQAITLIRQWLTPGILRAFTTADQWMGALDTAFCDIIADQLQVLLPDELDVLIWYLKFDAETFSQRYQQVLDKLVLKPRRLGAHLDALSMLVDERGQPFLCDEDIEHYTDPDEDEELEEIVIEQDILDQVFHLDHPAYHLPHFVRRLRTYKAEHGL</sequence>
<dbReference type="SUPFAM" id="SSF52540">
    <property type="entry name" value="P-loop containing nucleoside triphosphate hydrolases"/>
    <property type="match status" value="1"/>
</dbReference>
<dbReference type="Proteomes" id="UP001344906">
    <property type="component" value="Unassembled WGS sequence"/>
</dbReference>
<gene>
    <name evidence="3" type="ORF">KDH_11850</name>
</gene>
<dbReference type="Pfam" id="PF07728">
    <property type="entry name" value="AAA_5"/>
    <property type="match status" value="1"/>
</dbReference>
<organism evidence="3 4">
    <name type="scientific">Dictyobacter halimunensis</name>
    <dbReference type="NCBI Taxonomy" id="3026934"/>
    <lineage>
        <taxon>Bacteria</taxon>
        <taxon>Bacillati</taxon>
        <taxon>Chloroflexota</taxon>
        <taxon>Ktedonobacteria</taxon>
        <taxon>Ktedonobacterales</taxon>
        <taxon>Dictyobacteraceae</taxon>
        <taxon>Dictyobacter</taxon>
    </lineage>
</organism>
<name>A0ABQ6FPI3_9CHLR</name>
<dbReference type="PANTHER" id="PTHR37291">
    <property type="entry name" value="5-METHYLCYTOSINE-SPECIFIC RESTRICTION ENZYME B"/>
    <property type="match status" value="1"/>
</dbReference>
<comment type="caution">
    <text evidence="3">The sequence shown here is derived from an EMBL/GenBank/DDBJ whole genome shotgun (WGS) entry which is preliminary data.</text>
</comment>
<evidence type="ECO:0000259" key="2">
    <source>
        <dbReference type="SMART" id="SM00382"/>
    </source>
</evidence>
<protein>
    <recommendedName>
        <fullName evidence="2">AAA+ ATPase domain-containing protein</fullName>
    </recommendedName>
</protein>
<dbReference type="EMBL" id="BSRI01000001">
    <property type="protein sequence ID" value="GLV54337.1"/>
    <property type="molecule type" value="Genomic_DNA"/>
</dbReference>
<dbReference type="PANTHER" id="PTHR37291:SF1">
    <property type="entry name" value="TYPE IV METHYL-DIRECTED RESTRICTION ENZYME ECOKMCRB SUBUNIT"/>
    <property type="match status" value="1"/>
</dbReference>
<evidence type="ECO:0000256" key="1">
    <source>
        <dbReference type="SAM" id="MobiDB-lite"/>
    </source>
</evidence>
<evidence type="ECO:0000313" key="4">
    <source>
        <dbReference type="Proteomes" id="UP001344906"/>
    </source>
</evidence>
<dbReference type="InterPro" id="IPR011704">
    <property type="entry name" value="ATPase_dyneun-rel_AAA"/>
</dbReference>
<feature type="domain" description="AAA+ ATPase" evidence="2">
    <location>
        <begin position="278"/>
        <end position="502"/>
    </location>
</feature>
<keyword evidence="4" id="KW-1185">Reference proteome</keyword>
<dbReference type="SMART" id="SM00382">
    <property type="entry name" value="AAA"/>
    <property type="match status" value="1"/>
</dbReference>
<feature type="region of interest" description="Disordered" evidence="1">
    <location>
        <begin position="310"/>
        <end position="332"/>
    </location>
</feature>
<dbReference type="InterPro" id="IPR052934">
    <property type="entry name" value="Methyl-DNA_Rec/Restrict_Enz"/>
</dbReference>
<evidence type="ECO:0000313" key="3">
    <source>
        <dbReference type="EMBL" id="GLV54337.1"/>
    </source>
</evidence>